<name>F0ZC97_DICPU</name>
<evidence type="ECO:0000313" key="7">
    <source>
        <dbReference type="EMBL" id="EGC38460.1"/>
    </source>
</evidence>
<evidence type="ECO:0000256" key="6">
    <source>
        <dbReference type="SAM" id="Phobius"/>
    </source>
</evidence>
<dbReference type="GeneID" id="10502106"/>
<keyword evidence="5 6" id="KW-0472">Membrane</keyword>
<keyword evidence="3 6" id="KW-0812">Transmembrane</keyword>
<dbReference type="AlphaFoldDB" id="F0ZC97"/>
<dbReference type="FunCoup" id="F0ZC97">
    <property type="interactions" value="30"/>
</dbReference>
<feature type="transmembrane region" description="Helical" evidence="6">
    <location>
        <begin position="31"/>
        <end position="51"/>
    </location>
</feature>
<dbReference type="GO" id="GO:0031966">
    <property type="term" value="C:mitochondrial membrane"/>
    <property type="evidence" value="ECO:0000318"/>
    <property type="project" value="GO_Central"/>
</dbReference>
<dbReference type="PANTHER" id="PTHR12668">
    <property type="entry name" value="TRANSMEMBRANE PROTEIN 14, 15"/>
    <property type="match status" value="1"/>
</dbReference>
<comment type="subcellular location">
    <subcellularLocation>
        <location evidence="1">Membrane</location>
    </subcellularLocation>
</comment>
<evidence type="ECO:0000256" key="3">
    <source>
        <dbReference type="ARBA" id="ARBA00022692"/>
    </source>
</evidence>
<feature type="transmembrane region" description="Helical" evidence="6">
    <location>
        <begin position="87"/>
        <end position="108"/>
    </location>
</feature>
<organism evidence="7 8">
    <name type="scientific">Dictyostelium purpureum</name>
    <name type="common">Slime mold</name>
    <dbReference type="NCBI Taxonomy" id="5786"/>
    <lineage>
        <taxon>Eukaryota</taxon>
        <taxon>Amoebozoa</taxon>
        <taxon>Evosea</taxon>
        <taxon>Eumycetozoa</taxon>
        <taxon>Dictyostelia</taxon>
        <taxon>Dictyosteliales</taxon>
        <taxon>Dictyosteliaceae</taxon>
        <taxon>Dictyostelium</taxon>
    </lineage>
</organism>
<dbReference type="Pfam" id="PF03647">
    <property type="entry name" value="Tmemb_14"/>
    <property type="match status" value="1"/>
</dbReference>
<dbReference type="InParanoid" id="F0ZC97"/>
<dbReference type="InterPro" id="IPR044890">
    <property type="entry name" value="TMEM14_sf"/>
</dbReference>
<keyword evidence="8" id="KW-1185">Reference proteome</keyword>
<sequence length="111" mass="11637">MIYSTEMKLNSAMAILAFVGGSIGYVKSKSLPSLIAGSVFGILYSSSAYFLHKNENKLGLGLSVITSSLLVGSMGKKAIATQKPVPIVMSSSALVVGLINAKSLYSFVKEN</sequence>
<dbReference type="Proteomes" id="UP000001064">
    <property type="component" value="Unassembled WGS sequence"/>
</dbReference>
<evidence type="ECO:0008006" key="9">
    <source>
        <dbReference type="Google" id="ProtNLM"/>
    </source>
</evidence>
<dbReference type="OMA" id="MIYSTEM"/>
<dbReference type="RefSeq" id="XP_003285018.1">
    <property type="nucleotide sequence ID" value="XM_003284970.1"/>
</dbReference>
<evidence type="ECO:0000256" key="2">
    <source>
        <dbReference type="ARBA" id="ARBA00007590"/>
    </source>
</evidence>
<comment type="similarity">
    <text evidence="2">Belongs to the TMEM14 family.</text>
</comment>
<feature type="transmembrane region" description="Helical" evidence="6">
    <location>
        <begin position="7"/>
        <end position="25"/>
    </location>
</feature>
<dbReference type="EMBL" id="GL870976">
    <property type="protein sequence ID" value="EGC38460.1"/>
    <property type="molecule type" value="Genomic_DNA"/>
</dbReference>
<dbReference type="InterPro" id="IPR005349">
    <property type="entry name" value="TMEM14"/>
</dbReference>
<gene>
    <name evidence="7" type="ORF">DICPUDRAFT_75993</name>
</gene>
<dbReference type="eggNOG" id="ENOG502RIF6">
    <property type="taxonomic scope" value="Eukaryota"/>
</dbReference>
<dbReference type="Gene3D" id="1.10.10.1740">
    <property type="entry name" value="Transmembrane protein 14-like"/>
    <property type="match status" value="1"/>
</dbReference>
<keyword evidence="4 6" id="KW-1133">Transmembrane helix</keyword>
<evidence type="ECO:0000256" key="1">
    <source>
        <dbReference type="ARBA" id="ARBA00004370"/>
    </source>
</evidence>
<feature type="transmembrane region" description="Helical" evidence="6">
    <location>
        <begin position="58"/>
        <end position="75"/>
    </location>
</feature>
<dbReference type="KEGG" id="dpp:DICPUDRAFT_75993"/>
<evidence type="ECO:0000256" key="5">
    <source>
        <dbReference type="ARBA" id="ARBA00023136"/>
    </source>
</evidence>
<evidence type="ECO:0000256" key="4">
    <source>
        <dbReference type="ARBA" id="ARBA00022989"/>
    </source>
</evidence>
<proteinExistence type="inferred from homology"/>
<reference evidence="8" key="1">
    <citation type="journal article" date="2011" name="Genome Biol.">
        <title>Comparative genomics of the social amoebae Dictyostelium discoideum and Dictyostelium purpureum.</title>
        <authorList>
            <consortium name="US DOE Joint Genome Institute (JGI-PGF)"/>
            <person name="Sucgang R."/>
            <person name="Kuo A."/>
            <person name="Tian X."/>
            <person name="Salerno W."/>
            <person name="Parikh A."/>
            <person name="Feasley C.L."/>
            <person name="Dalin E."/>
            <person name="Tu H."/>
            <person name="Huang E."/>
            <person name="Barry K."/>
            <person name="Lindquist E."/>
            <person name="Shapiro H."/>
            <person name="Bruce D."/>
            <person name="Schmutz J."/>
            <person name="Salamov A."/>
            <person name="Fey P."/>
            <person name="Gaudet P."/>
            <person name="Anjard C."/>
            <person name="Babu M.M."/>
            <person name="Basu S."/>
            <person name="Bushmanova Y."/>
            <person name="van der Wel H."/>
            <person name="Katoh-Kurasawa M."/>
            <person name="Dinh C."/>
            <person name="Coutinho P.M."/>
            <person name="Saito T."/>
            <person name="Elias M."/>
            <person name="Schaap P."/>
            <person name="Kay R.R."/>
            <person name="Henrissat B."/>
            <person name="Eichinger L."/>
            <person name="Rivero F."/>
            <person name="Putnam N.H."/>
            <person name="West C.M."/>
            <person name="Loomis W.F."/>
            <person name="Chisholm R.L."/>
            <person name="Shaulsky G."/>
            <person name="Strassmann J.E."/>
            <person name="Queller D.C."/>
            <person name="Kuspa A."/>
            <person name="Grigoriev I.V."/>
        </authorList>
    </citation>
    <scope>NUCLEOTIDE SEQUENCE [LARGE SCALE GENOMIC DNA]</scope>
    <source>
        <strain evidence="8">QSDP1</strain>
    </source>
</reference>
<evidence type="ECO:0000313" key="8">
    <source>
        <dbReference type="Proteomes" id="UP000001064"/>
    </source>
</evidence>
<dbReference type="VEuPathDB" id="AmoebaDB:DICPUDRAFT_75993"/>
<dbReference type="OrthoDB" id="5620at2759"/>
<accession>F0ZC97</accession>
<dbReference type="PANTHER" id="PTHR12668:SF52">
    <property type="entry name" value="TRANSMEMBRANE PROTEIN 14 HOMOLOG"/>
    <property type="match status" value="1"/>
</dbReference>
<protein>
    <recommendedName>
        <fullName evidence="9">Transmembrane protein 14</fullName>
    </recommendedName>
</protein>